<dbReference type="EMBL" id="JACXAE010000027">
    <property type="protein sequence ID" value="MBD2771740.1"/>
    <property type="molecule type" value="Genomic_DNA"/>
</dbReference>
<reference evidence="3" key="1">
    <citation type="submission" date="2020-09" db="EMBL/GenBank/DDBJ databases">
        <title>Iningainema tapete sp. nov. (Scytonemataceae, Cyanobacteria) from greenhouses in central Florida (USA) produces two types of nodularin with biosynthetic potential for microcystin-LR and anabaenopeptins.</title>
        <authorList>
            <person name="Berthold D.E."/>
            <person name="Lefler F.W."/>
            <person name="Huang I.-S."/>
            <person name="Abdulla H."/>
            <person name="Zimba P.V."/>
            <person name="Laughinghouse H.D. IV."/>
        </authorList>
    </citation>
    <scope>NUCLEOTIDE SEQUENCE</scope>
    <source>
        <strain evidence="3">BLCCT55</strain>
    </source>
</reference>
<dbReference type="InterPro" id="IPR042095">
    <property type="entry name" value="SUMF_sf"/>
</dbReference>
<protein>
    <submittedName>
        <fullName evidence="3">Formylglycine-generating enzyme family protein</fullName>
    </submittedName>
</protein>
<proteinExistence type="predicted"/>
<evidence type="ECO:0000256" key="1">
    <source>
        <dbReference type="SAM" id="MobiDB-lite"/>
    </source>
</evidence>
<dbReference type="RefSeq" id="WP_190826028.1">
    <property type="nucleotide sequence ID" value="NZ_CAWPPI010000027.1"/>
</dbReference>
<comment type="caution">
    <text evidence="3">The sequence shown here is derived from an EMBL/GenBank/DDBJ whole genome shotgun (WGS) entry which is preliminary data.</text>
</comment>
<dbReference type="PANTHER" id="PTHR23150:SF19">
    <property type="entry name" value="FORMYLGLYCINE-GENERATING ENZYME"/>
    <property type="match status" value="1"/>
</dbReference>
<dbReference type="Proteomes" id="UP000629098">
    <property type="component" value="Unassembled WGS sequence"/>
</dbReference>
<dbReference type="AlphaFoldDB" id="A0A8J6XB25"/>
<dbReference type="InterPro" id="IPR016187">
    <property type="entry name" value="CTDL_fold"/>
</dbReference>
<dbReference type="GO" id="GO:0120147">
    <property type="term" value="F:formylglycine-generating oxidase activity"/>
    <property type="evidence" value="ECO:0007669"/>
    <property type="project" value="TreeGrafter"/>
</dbReference>
<organism evidence="3 4">
    <name type="scientific">Iningainema tapete BLCC-T55</name>
    <dbReference type="NCBI Taxonomy" id="2748662"/>
    <lineage>
        <taxon>Bacteria</taxon>
        <taxon>Bacillati</taxon>
        <taxon>Cyanobacteriota</taxon>
        <taxon>Cyanophyceae</taxon>
        <taxon>Nostocales</taxon>
        <taxon>Scytonemataceae</taxon>
        <taxon>Iningainema tapete</taxon>
    </lineage>
</organism>
<feature type="region of interest" description="Disordered" evidence="1">
    <location>
        <begin position="1"/>
        <end position="33"/>
    </location>
</feature>
<evidence type="ECO:0000313" key="4">
    <source>
        <dbReference type="Proteomes" id="UP000629098"/>
    </source>
</evidence>
<evidence type="ECO:0000259" key="2">
    <source>
        <dbReference type="Pfam" id="PF03781"/>
    </source>
</evidence>
<gene>
    <name evidence="3" type="ORF">ICL16_06420</name>
</gene>
<dbReference type="InterPro" id="IPR005532">
    <property type="entry name" value="SUMF_dom"/>
</dbReference>
<dbReference type="SUPFAM" id="SSF56436">
    <property type="entry name" value="C-type lectin-like"/>
    <property type="match status" value="1"/>
</dbReference>
<accession>A0A8J6XB25</accession>
<dbReference type="PANTHER" id="PTHR23150">
    <property type="entry name" value="SULFATASE MODIFYING FACTOR 1, 2"/>
    <property type="match status" value="1"/>
</dbReference>
<feature type="domain" description="Sulfatase-modifying factor enzyme-like" evidence="2">
    <location>
        <begin position="34"/>
        <end position="332"/>
    </location>
</feature>
<dbReference type="Gene3D" id="3.90.1580.10">
    <property type="entry name" value="paralog of FGE (formylglycine-generating enzyme)"/>
    <property type="match status" value="1"/>
</dbReference>
<dbReference type="Pfam" id="PF03781">
    <property type="entry name" value="FGE-sulfatase"/>
    <property type="match status" value="1"/>
</dbReference>
<name>A0A8J6XB25_9CYAN</name>
<evidence type="ECO:0000313" key="3">
    <source>
        <dbReference type="EMBL" id="MBD2771740.1"/>
    </source>
</evidence>
<keyword evidence="4" id="KW-1185">Reference proteome</keyword>
<dbReference type="InterPro" id="IPR051043">
    <property type="entry name" value="Sulfatase_Mod_Factor_Kinase"/>
</dbReference>
<sequence length="335" mass="37619">MQEPISRQEALEQGVSVSSSKHLAVKSPGKPPDRDMVWIKSGTFMMGSDRHYPEESPAHQVSVDGFWMDRYTVTNKQFQRFVKATGYVTVAERQPKLEDYPGAIPELLVPGSAVFEQPKYPVTLKTLSWWVYVPGANWRHPTGPKSSIKGCENYPVVQIAYEDALAYATWAGKSLPTEAQWEFAARGGLDGAVYAWGNEFMPKGKRMANTWEGKFPTTYRKPHPPGAEPVGSYPANGYGLFDMIGNVWEWTTDWYRQHHPENKTKSCCIPVNPRGGTQQESIDLTTPSQIPRKVVKGGSFLCAPNYCQRYRPAARHPETVDTSTCHIGFRCVINI</sequence>